<dbReference type="GeneID" id="71515717"/>
<name>A0AAC9NLU0_VIRHA</name>
<dbReference type="PANTHER" id="PTHR43214:SF38">
    <property type="entry name" value="NITRATE_NITRITE RESPONSE REGULATOR PROTEIN NARL"/>
    <property type="match status" value="1"/>
</dbReference>
<evidence type="ECO:0000256" key="2">
    <source>
        <dbReference type="ARBA" id="ARBA00023125"/>
    </source>
</evidence>
<keyword evidence="3" id="KW-0804">Transcription</keyword>
<dbReference type="GO" id="GO:0003677">
    <property type="term" value="F:DNA binding"/>
    <property type="evidence" value="ECO:0007669"/>
    <property type="project" value="UniProtKB-KW"/>
</dbReference>
<evidence type="ECO:0000256" key="1">
    <source>
        <dbReference type="ARBA" id="ARBA00023015"/>
    </source>
</evidence>
<sequence length="223" mass="26213">MNILYVSNTIFPHEIIKVLEDNPLVDLVKFTGIKQPNNEELRVFQPALMLLDMEGLHFQEAGKIILEAKNYWKDMRTFLLTSPFSQDDLHDILLIDTDSILVKMDTMAETINEAITTNQPDQFIFPTAFTKNLIDLLEKTEEYNIELFQYRLYAHQFELSKRQIEVAYFLKKGLRNKEIAELLQLSEGTVKIHVSQIYQKINLKGRKRVTLFLNEMMIKEREV</sequence>
<dbReference type="KEGG" id="vhl:BME96_15000"/>
<dbReference type="RefSeq" id="WP_071649467.1">
    <property type="nucleotide sequence ID" value="NZ_CP017962.1"/>
</dbReference>
<dbReference type="Proteomes" id="UP000182945">
    <property type="component" value="Chromosome"/>
</dbReference>
<dbReference type="Pfam" id="PF00196">
    <property type="entry name" value="GerE"/>
    <property type="match status" value="1"/>
</dbReference>
<evidence type="ECO:0000313" key="5">
    <source>
        <dbReference type="EMBL" id="APC49420.1"/>
    </source>
</evidence>
<dbReference type="CDD" id="cd06170">
    <property type="entry name" value="LuxR_C_like"/>
    <property type="match status" value="1"/>
</dbReference>
<accession>A0AAC9NLU0</accession>
<dbReference type="GO" id="GO:0006355">
    <property type="term" value="P:regulation of DNA-templated transcription"/>
    <property type="evidence" value="ECO:0007669"/>
    <property type="project" value="InterPro"/>
</dbReference>
<dbReference type="EMBL" id="CP017962">
    <property type="protein sequence ID" value="APC49420.1"/>
    <property type="molecule type" value="Genomic_DNA"/>
</dbReference>
<dbReference type="SUPFAM" id="SSF46894">
    <property type="entry name" value="C-terminal effector domain of the bipartite response regulators"/>
    <property type="match status" value="1"/>
</dbReference>
<organism evidence="5 6">
    <name type="scientific">Virgibacillus halodenitrificans</name>
    <name type="common">Bacillus halodenitrificans</name>
    <dbReference type="NCBI Taxonomy" id="1482"/>
    <lineage>
        <taxon>Bacteria</taxon>
        <taxon>Bacillati</taxon>
        <taxon>Bacillota</taxon>
        <taxon>Bacilli</taxon>
        <taxon>Bacillales</taxon>
        <taxon>Bacillaceae</taxon>
        <taxon>Virgibacillus</taxon>
    </lineage>
</organism>
<dbReference type="InterPro" id="IPR016032">
    <property type="entry name" value="Sig_transdc_resp-reg_C-effctor"/>
</dbReference>
<proteinExistence type="predicted"/>
<gene>
    <name evidence="5" type="ORF">BME96_15000</name>
</gene>
<dbReference type="AlphaFoldDB" id="A0AAC9NLU0"/>
<keyword evidence="2" id="KW-0238">DNA-binding</keyword>
<dbReference type="PRINTS" id="PR00038">
    <property type="entry name" value="HTHLUXR"/>
</dbReference>
<feature type="domain" description="HTH luxR-type" evidence="4">
    <location>
        <begin position="152"/>
        <end position="217"/>
    </location>
</feature>
<keyword evidence="1" id="KW-0805">Transcription regulation</keyword>
<reference evidence="5 6" key="1">
    <citation type="submission" date="2016-11" db="EMBL/GenBank/DDBJ databases">
        <title>Complete genome sequencing of Virgibacillus halodenitrificans PDB-F2.</title>
        <authorList>
            <person name="Sun Z."/>
            <person name="Zhou Y."/>
            <person name="Li H."/>
        </authorList>
    </citation>
    <scope>NUCLEOTIDE SEQUENCE [LARGE SCALE GENOMIC DNA]</scope>
    <source>
        <strain evidence="5 6">PDB-F2</strain>
    </source>
</reference>
<evidence type="ECO:0000259" key="4">
    <source>
        <dbReference type="PROSITE" id="PS50043"/>
    </source>
</evidence>
<evidence type="ECO:0000256" key="3">
    <source>
        <dbReference type="ARBA" id="ARBA00023163"/>
    </source>
</evidence>
<evidence type="ECO:0000313" key="6">
    <source>
        <dbReference type="Proteomes" id="UP000182945"/>
    </source>
</evidence>
<dbReference type="Gene3D" id="3.40.50.2300">
    <property type="match status" value="1"/>
</dbReference>
<dbReference type="PANTHER" id="PTHR43214">
    <property type="entry name" value="TWO-COMPONENT RESPONSE REGULATOR"/>
    <property type="match status" value="1"/>
</dbReference>
<dbReference type="SMART" id="SM00421">
    <property type="entry name" value="HTH_LUXR"/>
    <property type="match status" value="1"/>
</dbReference>
<dbReference type="InterPro" id="IPR000792">
    <property type="entry name" value="Tscrpt_reg_LuxR_C"/>
</dbReference>
<dbReference type="InterPro" id="IPR039420">
    <property type="entry name" value="WalR-like"/>
</dbReference>
<protein>
    <recommendedName>
        <fullName evidence="4">HTH luxR-type domain-containing protein</fullName>
    </recommendedName>
</protein>
<dbReference type="PROSITE" id="PS50043">
    <property type="entry name" value="HTH_LUXR_2"/>
    <property type="match status" value="1"/>
</dbReference>